<dbReference type="GO" id="GO:0005634">
    <property type="term" value="C:nucleus"/>
    <property type="evidence" value="ECO:0007669"/>
    <property type="project" value="UniProtKB-SubCell"/>
</dbReference>
<dbReference type="Gene3D" id="3.30.160.60">
    <property type="entry name" value="Classic Zinc Finger"/>
    <property type="match status" value="3"/>
</dbReference>
<evidence type="ECO:0000313" key="14">
    <source>
        <dbReference type="Proteomes" id="UP000008792"/>
    </source>
</evidence>
<dbReference type="KEGG" id="dvi:6629167"/>
<dbReference type="AlphaFoldDB" id="B4LU74"/>
<dbReference type="InterPro" id="IPR013087">
    <property type="entry name" value="Znf_C2H2_type"/>
</dbReference>
<evidence type="ECO:0000256" key="11">
    <source>
        <dbReference type="SAM" id="MobiDB-lite"/>
    </source>
</evidence>
<feature type="domain" description="C2H2-type" evidence="12">
    <location>
        <begin position="92"/>
        <end position="119"/>
    </location>
</feature>
<evidence type="ECO:0000256" key="10">
    <source>
        <dbReference type="PROSITE-ProRule" id="PRU00042"/>
    </source>
</evidence>
<feature type="compositionally biased region" description="Polar residues" evidence="11">
    <location>
        <begin position="83"/>
        <end position="92"/>
    </location>
</feature>
<dbReference type="GO" id="GO:0008270">
    <property type="term" value="F:zinc ion binding"/>
    <property type="evidence" value="ECO:0007669"/>
    <property type="project" value="UniProtKB-KW"/>
</dbReference>
<dbReference type="SUPFAM" id="SSF57667">
    <property type="entry name" value="beta-beta-alpha zinc fingers"/>
    <property type="match status" value="3"/>
</dbReference>
<reference evidence="13 14" key="1">
    <citation type="journal article" date="2007" name="Nature">
        <title>Evolution of genes and genomes on the Drosophila phylogeny.</title>
        <authorList>
            <consortium name="Drosophila 12 Genomes Consortium"/>
            <person name="Clark A.G."/>
            <person name="Eisen M.B."/>
            <person name="Smith D.R."/>
            <person name="Bergman C.M."/>
            <person name="Oliver B."/>
            <person name="Markow T.A."/>
            <person name="Kaufman T.C."/>
            <person name="Kellis M."/>
            <person name="Gelbart W."/>
            <person name="Iyer V.N."/>
            <person name="Pollard D.A."/>
            <person name="Sackton T.B."/>
            <person name="Larracuente A.M."/>
            <person name="Singh N.D."/>
            <person name="Abad J.P."/>
            <person name="Abt D.N."/>
            <person name="Adryan B."/>
            <person name="Aguade M."/>
            <person name="Akashi H."/>
            <person name="Anderson W.W."/>
            <person name="Aquadro C.F."/>
            <person name="Ardell D.H."/>
            <person name="Arguello R."/>
            <person name="Artieri C.G."/>
            <person name="Barbash D.A."/>
            <person name="Barker D."/>
            <person name="Barsanti P."/>
            <person name="Batterham P."/>
            <person name="Batzoglou S."/>
            <person name="Begun D."/>
            <person name="Bhutkar A."/>
            <person name="Blanco E."/>
            <person name="Bosak S.A."/>
            <person name="Bradley R.K."/>
            <person name="Brand A.D."/>
            <person name="Brent M.R."/>
            <person name="Brooks A.N."/>
            <person name="Brown R.H."/>
            <person name="Butlin R.K."/>
            <person name="Caggese C."/>
            <person name="Calvi B.R."/>
            <person name="Bernardo de Carvalho A."/>
            <person name="Caspi A."/>
            <person name="Castrezana S."/>
            <person name="Celniker S.E."/>
            <person name="Chang J.L."/>
            <person name="Chapple C."/>
            <person name="Chatterji S."/>
            <person name="Chinwalla A."/>
            <person name="Civetta A."/>
            <person name="Clifton S.W."/>
            <person name="Comeron J.M."/>
            <person name="Costello J.C."/>
            <person name="Coyne J.A."/>
            <person name="Daub J."/>
            <person name="David R.G."/>
            <person name="Delcher A.L."/>
            <person name="Delehaunty K."/>
            <person name="Do C.B."/>
            <person name="Ebling H."/>
            <person name="Edwards K."/>
            <person name="Eickbush T."/>
            <person name="Evans J.D."/>
            <person name="Filipski A."/>
            <person name="Findeiss S."/>
            <person name="Freyhult E."/>
            <person name="Fulton L."/>
            <person name="Fulton R."/>
            <person name="Garcia A.C."/>
            <person name="Gardiner A."/>
            <person name="Garfield D.A."/>
            <person name="Garvin B.E."/>
            <person name="Gibson G."/>
            <person name="Gilbert D."/>
            <person name="Gnerre S."/>
            <person name="Godfrey J."/>
            <person name="Good R."/>
            <person name="Gotea V."/>
            <person name="Gravely B."/>
            <person name="Greenberg A.J."/>
            <person name="Griffiths-Jones S."/>
            <person name="Gross S."/>
            <person name="Guigo R."/>
            <person name="Gustafson E.A."/>
            <person name="Haerty W."/>
            <person name="Hahn M.W."/>
            <person name="Halligan D.L."/>
            <person name="Halpern A.L."/>
            <person name="Halter G.M."/>
            <person name="Han M.V."/>
            <person name="Heger A."/>
            <person name="Hillier L."/>
            <person name="Hinrichs A.S."/>
            <person name="Holmes I."/>
            <person name="Hoskins R.A."/>
            <person name="Hubisz M.J."/>
            <person name="Hultmark D."/>
            <person name="Huntley M.A."/>
            <person name="Jaffe D.B."/>
            <person name="Jagadeeshan S."/>
            <person name="Jeck W.R."/>
            <person name="Johnson J."/>
            <person name="Jones C.D."/>
            <person name="Jordan W.C."/>
            <person name="Karpen G.H."/>
            <person name="Kataoka E."/>
            <person name="Keightley P.D."/>
            <person name="Kheradpour P."/>
            <person name="Kirkness E.F."/>
            <person name="Koerich L.B."/>
            <person name="Kristiansen K."/>
            <person name="Kudrna D."/>
            <person name="Kulathinal R.J."/>
            <person name="Kumar S."/>
            <person name="Kwok R."/>
            <person name="Lander E."/>
            <person name="Langley C.H."/>
            <person name="Lapoint R."/>
            <person name="Lazzaro B.P."/>
            <person name="Lee S.J."/>
            <person name="Levesque L."/>
            <person name="Li R."/>
            <person name="Lin C.F."/>
            <person name="Lin M.F."/>
            <person name="Lindblad-Toh K."/>
            <person name="Llopart A."/>
            <person name="Long M."/>
            <person name="Low L."/>
            <person name="Lozovsky E."/>
            <person name="Lu J."/>
            <person name="Luo M."/>
            <person name="Machado C.A."/>
            <person name="Makalowski W."/>
            <person name="Marzo M."/>
            <person name="Matsuda M."/>
            <person name="Matzkin L."/>
            <person name="McAllister B."/>
            <person name="McBride C.S."/>
            <person name="McKernan B."/>
            <person name="McKernan K."/>
            <person name="Mendez-Lago M."/>
            <person name="Minx P."/>
            <person name="Mollenhauer M.U."/>
            <person name="Montooth K."/>
            <person name="Mount S.M."/>
            <person name="Mu X."/>
            <person name="Myers E."/>
            <person name="Negre B."/>
            <person name="Newfeld S."/>
            <person name="Nielsen R."/>
            <person name="Noor M.A."/>
            <person name="O'Grady P."/>
            <person name="Pachter L."/>
            <person name="Papaceit M."/>
            <person name="Parisi M.J."/>
            <person name="Parisi M."/>
            <person name="Parts L."/>
            <person name="Pedersen J.S."/>
            <person name="Pesole G."/>
            <person name="Phillippy A.M."/>
            <person name="Ponting C.P."/>
            <person name="Pop M."/>
            <person name="Porcelli D."/>
            <person name="Powell J.R."/>
            <person name="Prohaska S."/>
            <person name="Pruitt K."/>
            <person name="Puig M."/>
            <person name="Quesneville H."/>
            <person name="Ram K.R."/>
            <person name="Rand D."/>
            <person name="Rasmussen M.D."/>
            <person name="Reed L.K."/>
            <person name="Reenan R."/>
            <person name="Reily A."/>
            <person name="Remington K.A."/>
            <person name="Rieger T.T."/>
            <person name="Ritchie M.G."/>
            <person name="Robin C."/>
            <person name="Rogers Y.H."/>
            <person name="Rohde C."/>
            <person name="Rozas J."/>
            <person name="Rubenfield M.J."/>
            <person name="Ruiz A."/>
            <person name="Russo S."/>
            <person name="Salzberg S.L."/>
            <person name="Sanchez-Gracia A."/>
            <person name="Saranga D.J."/>
            <person name="Sato H."/>
            <person name="Schaeffer S.W."/>
            <person name="Schatz M.C."/>
            <person name="Schlenke T."/>
            <person name="Schwartz R."/>
            <person name="Segarra C."/>
            <person name="Singh R.S."/>
            <person name="Sirot L."/>
            <person name="Sirota M."/>
            <person name="Sisneros N.B."/>
            <person name="Smith C.D."/>
            <person name="Smith T.F."/>
            <person name="Spieth J."/>
            <person name="Stage D.E."/>
            <person name="Stark A."/>
            <person name="Stephan W."/>
            <person name="Strausberg R.L."/>
            <person name="Strempel S."/>
            <person name="Sturgill D."/>
            <person name="Sutton G."/>
            <person name="Sutton G.G."/>
            <person name="Tao W."/>
            <person name="Teichmann S."/>
            <person name="Tobari Y.N."/>
            <person name="Tomimura Y."/>
            <person name="Tsolas J.M."/>
            <person name="Valente V.L."/>
            <person name="Venter E."/>
            <person name="Venter J.C."/>
            <person name="Vicario S."/>
            <person name="Vieira F.G."/>
            <person name="Vilella A.J."/>
            <person name="Villasante A."/>
            <person name="Walenz B."/>
            <person name="Wang J."/>
            <person name="Wasserman M."/>
            <person name="Watts T."/>
            <person name="Wilson D."/>
            <person name="Wilson R.K."/>
            <person name="Wing R.A."/>
            <person name="Wolfner M.F."/>
            <person name="Wong A."/>
            <person name="Wong G.K."/>
            <person name="Wu C.I."/>
            <person name="Wu G."/>
            <person name="Yamamoto D."/>
            <person name="Yang H.P."/>
            <person name="Yang S.P."/>
            <person name="Yorke J.A."/>
            <person name="Yoshida K."/>
            <person name="Zdobnov E."/>
            <person name="Zhang P."/>
            <person name="Zhang Y."/>
            <person name="Zimin A.V."/>
            <person name="Baldwin J."/>
            <person name="Abdouelleil A."/>
            <person name="Abdulkadir J."/>
            <person name="Abebe A."/>
            <person name="Abera B."/>
            <person name="Abreu J."/>
            <person name="Acer S.C."/>
            <person name="Aftuck L."/>
            <person name="Alexander A."/>
            <person name="An P."/>
            <person name="Anderson E."/>
            <person name="Anderson S."/>
            <person name="Arachi H."/>
            <person name="Azer M."/>
            <person name="Bachantsang P."/>
            <person name="Barry A."/>
            <person name="Bayul T."/>
            <person name="Berlin A."/>
            <person name="Bessette D."/>
            <person name="Bloom T."/>
            <person name="Blye J."/>
            <person name="Boguslavskiy L."/>
            <person name="Bonnet C."/>
            <person name="Boukhgalter B."/>
            <person name="Bourzgui I."/>
            <person name="Brown A."/>
            <person name="Cahill P."/>
            <person name="Channer S."/>
            <person name="Cheshatsang Y."/>
            <person name="Chuda L."/>
            <person name="Citroen M."/>
            <person name="Collymore A."/>
            <person name="Cooke P."/>
            <person name="Costello M."/>
            <person name="D'Aco K."/>
            <person name="Daza R."/>
            <person name="De Haan G."/>
            <person name="DeGray S."/>
            <person name="DeMaso C."/>
            <person name="Dhargay N."/>
            <person name="Dooley K."/>
            <person name="Dooley E."/>
            <person name="Doricent M."/>
            <person name="Dorje P."/>
            <person name="Dorjee K."/>
            <person name="Dupes A."/>
            <person name="Elong R."/>
            <person name="Falk J."/>
            <person name="Farina A."/>
            <person name="Faro S."/>
            <person name="Ferguson D."/>
            <person name="Fisher S."/>
            <person name="Foley C.D."/>
            <person name="Franke A."/>
            <person name="Friedrich D."/>
            <person name="Gadbois L."/>
            <person name="Gearin G."/>
            <person name="Gearin C.R."/>
            <person name="Giannoukos G."/>
            <person name="Goode T."/>
            <person name="Graham J."/>
            <person name="Grandbois E."/>
            <person name="Grewal S."/>
            <person name="Gyaltsen K."/>
            <person name="Hafez N."/>
            <person name="Hagos B."/>
            <person name="Hall J."/>
            <person name="Henson C."/>
            <person name="Hollinger A."/>
            <person name="Honan T."/>
            <person name="Huard M.D."/>
            <person name="Hughes L."/>
            <person name="Hurhula B."/>
            <person name="Husby M.E."/>
            <person name="Kamat A."/>
            <person name="Kanga B."/>
            <person name="Kashin S."/>
            <person name="Khazanovich D."/>
            <person name="Kisner P."/>
            <person name="Lance K."/>
            <person name="Lara M."/>
            <person name="Lee W."/>
            <person name="Lennon N."/>
            <person name="Letendre F."/>
            <person name="LeVine R."/>
            <person name="Lipovsky A."/>
            <person name="Liu X."/>
            <person name="Liu J."/>
            <person name="Liu S."/>
            <person name="Lokyitsang T."/>
            <person name="Lokyitsang Y."/>
            <person name="Lubonja R."/>
            <person name="Lui A."/>
            <person name="MacDonald P."/>
            <person name="Magnisalis V."/>
            <person name="Maru K."/>
            <person name="Matthews C."/>
            <person name="McCusker W."/>
            <person name="McDonough S."/>
            <person name="Mehta T."/>
            <person name="Meldrim J."/>
            <person name="Meneus L."/>
            <person name="Mihai O."/>
            <person name="Mihalev A."/>
            <person name="Mihova T."/>
            <person name="Mittelman R."/>
            <person name="Mlenga V."/>
            <person name="Montmayeur A."/>
            <person name="Mulrain L."/>
            <person name="Navidi A."/>
            <person name="Naylor J."/>
            <person name="Negash T."/>
            <person name="Nguyen T."/>
            <person name="Nguyen N."/>
            <person name="Nicol R."/>
            <person name="Norbu C."/>
            <person name="Norbu N."/>
            <person name="Novod N."/>
            <person name="O'Neill B."/>
            <person name="Osman S."/>
            <person name="Markiewicz E."/>
            <person name="Oyono O.L."/>
            <person name="Patti C."/>
            <person name="Phunkhang P."/>
            <person name="Pierre F."/>
            <person name="Priest M."/>
            <person name="Raghuraman S."/>
            <person name="Rege F."/>
            <person name="Reyes R."/>
            <person name="Rise C."/>
            <person name="Rogov P."/>
            <person name="Ross K."/>
            <person name="Ryan E."/>
            <person name="Settipalli S."/>
            <person name="Shea T."/>
            <person name="Sherpa N."/>
            <person name="Shi L."/>
            <person name="Shih D."/>
            <person name="Sparrow T."/>
            <person name="Spaulding J."/>
            <person name="Stalker J."/>
            <person name="Stange-Thomann N."/>
            <person name="Stavropoulos S."/>
            <person name="Stone C."/>
            <person name="Strader C."/>
            <person name="Tesfaye S."/>
            <person name="Thomson T."/>
            <person name="Thoulutsang Y."/>
            <person name="Thoulutsang D."/>
            <person name="Topham K."/>
            <person name="Topping I."/>
            <person name="Tsamla T."/>
            <person name="Vassiliev H."/>
            <person name="Vo A."/>
            <person name="Wangchuk T."/>
            <person name="Wangdi T."/>
            <person name="Weiand M."/>
            <person name="Wilkinson J."/>
            <person name="Wilson A."/>
            <person name="Yadav S."/>
            <person name="Young G."/>
            <person name="Yu Q."/>
            <person name="Zembek L."/>
            <person name="Zhong D."/>
            <person name="Zimmer A."/>
            <person name="Zwirko Z."/>
            <person name="Jaffe D.B."/>
            <person name="Alvarez P."/>
            <person name="Brockman W."/>
            <person name="Butler J."/>
            <person name="Chin C."/>
            <person name="Gnerre S."/>
            <person name="Grabherr M."/>
            <person name="Kleber M."/>
            <person name="Mauceli E."/>
            <person name="MacCallum I."/>
        </authorList>
    </citation>
    <scope>NUCLEOTIDE SEQUENCE [LARGE SCALE GENOMIC DNA]</scope>
    <source>
        <strain evidence="14">Tucson 15010-1051.87</strain>
    </source>
</reference>
<gene>
    <name evidence="13" type="primary">Dvir\GJ17258</name>
    <name evidence="13" type="ORF">Dvir_GJ17258</name>
</gene>
<dbReference type="SMART" id="SM00355">
    <property type="entry name" value="ZnF_C2H2"/>
    <property type="match status" value="5"/>
</dbReference>
<dbReference type="eggNOG" id="KOG1721">
    <property type="taxonomic scope" value="Eukaryota"/>
</dbReference>
<dbReference type="GO" id="GO:0010468">
    <property type="term" value="P:regulation of gene expression"/>
    <property type="evidence" value="ECO:0007669"/>
    <property type="project" value="TreeGrafter"/>
</dbReference>
<keyword evidence="14" id="KW-1185">Reference proteome</keyword>
<accession>B4LU74</accession>
<protein>
    <recommendedName>
        <fullName evidence="12">C2H2-type domain-containing protein</fullName>
    </recommendedName>
</protein>
<dbReference type="PANTHER" id="PTHR16515">
    <property type="entry name" value="PR DOMAIN ZINC FINGER PROTEIN"/>
    <property type="match status" value="1"/>
</dbReference>
<dbReference type="OMA" id="HIANYRA"/>
<dbReference type="EMBL" id="CH940649">
    <property type="protein sequence ID" value="EDW64061.1"/>
    <property type="molecule type" value="Genomic_DNA"/>
</dbReference>
<dbReference type="GO" id="GO:0003677">
    <property type="term" value="F:DNA binding"/>
    <property type="evidence" value="ECO:0007669"/>
    <property type="project" value="UniProtKB-KW"/>
</dbReference>
<dbReference type="InterPro" id="IPR036236">
    <property type="entry name" value="Znf_C2H2_sf"/>
</dbReference>
<evidence type="ECO:0000256" key="6">
    <source>
        <dbReference type="ARBA" id="ARBA00023015"/>
    </source>
</evidence>
<dbReference type="SMR" id="B4LU74"/>
<evidence type="ECO:0000313" key="13">
    <source>
        <dbReference type="EMBL" id="EDW64061.1"/>
    </source>
</evidence>
<dbReference type="OrthoDB" id="427030at2759"/>
<dbReference type="FunFam" id="3.30.160.60:FF:000065">
    <property type="entry name" value="B-cell CLL/lymphoma 6, member B"/>
    <property type="match status" value="1"/>
</dbReference>
<evidence type="ECO:0000256" key="7">
    <source>
        <dbReference type="ARBA" id="ARBA00023125"/>
    </source>
</evidence>
<keyword evidence="9" id="KW-0539">Nucleus</keyword>
<evidence type="ECO:0000256" key="1">
    <source>
        <dbReference type="ARBA" id="ARBA00004123"/>
    </source>
</evidence>
<evidence type="ECO:0000256" key="5">
    <source>
        <dbReference type="ARBA" id="ARBA00022833"/>
    </source>
</evidence>
<dbReference type="Proteomes" id="UP000008792">
    <property type="component" value="Unassembled WGS sequence"/>
</dbReference>
<evidence type="ECO:0000256" key="3">
    <source>
        <dbReference type="ARBA" id="ARBA00022737"/>
    </source>
</evidence>
<dbReference type="InterPro" id="IPR050331">
    <property type="entry name" value="Zinc_finger"/>
</dbReference>
<evidence type="ECO:0000256" key="2">
    <source>
        <dbReference type="ARBA" id="ARBA00022723"/>
    </source>
</evidence>
<keyword evidence="2" id="KW-0479">Metal-binding</keyword>
<sequence length="233" mass="27488">MSENLELKYIKVEHIKEEDVSAEWHPAEALLAKTVGKKEIKTEDNYAEMDIGPIQVELDRPTKWQSRASVKQRQKQKGAPGMKSNSGGKQSNQCPYCPRHFEMRYELQIHLRIHTDNLPYKCQQCPISFAHIANYRAHMRGHKDRCPYKYPHCPNAYDQYTHYLLHMRTHAVSLQCPHCPRVFFKHCSFMRHFNAHNSNIRELLRYKCSHCPETFAQLSRCKAHMRRHDMPAS</sequence>
<dbReference type="Pfam" id="PF00096">
    <property type="entry name" value="zf-C2H2"/>
    <property type="match status" value="3"/>
</dbReference>
<feature type="domain" description="C2H2-type" evidence="12">
    <location>
        <begin position="120"/>
        <end position="147"/>
    </location>
</feature>
<comment type="subcellular location">
    <subcellularLocation>
        <location evidence="1">Nucleus</location>
    </subcellularLocation>
</comment>
<dbReference type="HOGENOM" id="CLU_1190969_0_0_1"/>
<name>B4LU74_DROVI</name>
<organism evidence="13 14">
    <name type="scientific">Drosophila virilis</name>
    <name type="common">Fruit fly</name>
    <dbReference type="NCBI Taxonomy" id="7244"/>
    <lineage>
        <taxon>Eukaryota</taxon>
        <taxon>Metazoa</taxon>
        <taxon>Ecdysozoa</taxon>
        <taxon>Arthropoda</taxon>
        <taxon>Hexapoda</taxon>
        <taxon>Insecta</taxon>
        <taxon>Pterygota</taxon>
        <taxon>Neoptera</taxon>
        <taxon>Endopterygota</taxon>
        <taxon>Diptera</taxon>
        <taxon>Brachycera</taxon>
        <taxon>Muscomorpha</taxon>
        <taxon>Ephydroidea</taxon>
        <taxon>Drosophilidae</taxon>
        <taxon>Drosophila</taxon>
    </lineage>
</organism>
<feature type="region of interest" description="Disordered" evidence="11">
    <location>
        <begin position="62"/>
        <end position="92"/>
    </location>
</feature>
<dbReference type="PhylomeDB" id="B4LU74"/>
<dbReference type="PANTHER" id="PTHR16515:SF49">
    <property type="entry name" value="GASTRULA ZINC FINGER PROTEIN XLCGF49.1-LIKE-RELATED"/>
    <property type="match status" value="1"/>
</dbReference>
<keyword evidence="3" id="KW-0677">Repeat</keyword>
<proteinExistence type="predicted"/>
<keyword evidence="6" id="KW-0805">Transcription regulation</keyword>
<keyword evidence="8" id="KW-0804">Transcription</keyword>
<keyword evidence="7" id="KW-0238">DNA-binding</keyword>
<feature type="domain" description="C2H2-type" evidence="12">
    <location>
        <begin position="206"/>
        <end position="233"/>
    </location>
</feature>
<evidence type="ECO:0000256" key="4">
    <source>
        <dbReference type="ARBA" id="ARBA00022771"/>
    </source>
</evidence>
<evidence type="ECO:0000256" key="8">
    <source>
        <dbReference type="ARBA" id="ARBA00023163"/>
    </source>
</evidence>
<keyword evidence="5" id="KW-0862">Zinc</keyword>
<dbReference type="InParanoid" id="B4LU74"/>
<evidence type="ECO:0000256" key="9">
    <source>
        <dbReference type="ARBA" id="ARBA00023242"/>
    </source>
</evidence>
<keyword evidence="4 10" id="KW-0863">Zinc-finger</keyword>
<dbReference type="PROSITE" id="PS50157">
    <property type="entry name" value="ZINC_FINGER_C2H2_2"/>
    <property type="match status" value="3"/>
</dbReference>
<dbReference type="PROSITE" id="PS00028">
    <property type="entry name" value="ZINC_FINGER_C2H2_1"/>
    <property type="match status" value="4"/>
</dbReference>
<evidence type="ECO:0000259" key="12">
    <source>
        <dbReference type="PROSITE" id="PS50157"/>
    </source>
</evidence>